<dbReference type="RefSeq" id="WP_104008264.1">
    <property type="nucleotide sequence ID" value="NZ_FNVD01000009.1"/>
</dbReference>
<dbReference type="AlphaFoldDB" id="A0A1H5WUA4"/>
<dbReference type="Proteomes" id="UP000236742">
    <property type="component" value="Unassembled WGS sequence"/>
</dbReference>
<gene>
    <name evidence="1" type="ORF">SAMN05421751_1092</name>
</gene>
<evidence type="ECO:0000313" key="1">
    <source>
        <dbReference type="EMBL" id="SEG02820.1"/>
    </source>
</evidence>
<reference evidence="1 2" key="1">
    <citation type="submission" date="2016-10" db="EMBL/GenBank/DDBJ databases">
        <authorList>
            <person name="de Groot N.N."/>
        </authorList>
    </citation>
    <scope>NUCLEOTIDE SEQUENCE [LARGE SCALE GENOMIC DNA]</scope>
    <source>
        <strain evidence="1 2">DSM 23413</strain>
    </source>
</reference>
<sequence>MIQRHVRDNHDRTDNALHELRCLLIAARTLAEDPNAKIEGTDEANAVHAMMELAWAKMDETETAHLME</sequence>
<dbReference type="EMBL" id="FNVD01000009">
    <property type="protein sequence ID" value="SEG02820.1"/>
    <property type="molecule type" value="Genomic_DNA"/>
</dbReference>
<protein>
    <submittedName>
        <fullName evidence="1">Uncharacterized protein</fullName>
    </submittedName>
</protein>
<dbReference type="OrthoDB" id="10003300at2"/>
<proteinExistence type="predicted"/>
<keyword evidence="2" id="KW-1185">Reference proteome</keyword>
<evidence type="ECO:0000313" key="2">
    <source>
        <dbReference type="Proteomes" id="UP000236742"/>
    </source>
</evidence>
<accession>A0A1H5WUA4</accession>
<organism evidence="1 2">
    <name type="scientific">Jhaorihella thermophila</name>
    <dbReference type="NCBI Taxonomy" id="488547"/>
    <lineage>
        <taxon>Bacteria</taxon>
        <taxon>Pseudomonadati</taxon>
        <taxon>Pseudomonadota</taxon>
        <taxon>Alphaproteobacteria</taxon>
        <taxon>Rhodobacterales</taxon>
        <taxon>Paracoccaceae</taxon>
        <taxon>Jhaorihella</taxon>
    </lineage>
</organism>
<name>A0A1H5WUA4_9RHOB</name>